<dbReference type="NCBIfam" id="TIGR00150">
    <property type="entry name" value="T6A_YjeE"/>
    <property type="match status" value="1"/>
</dbReference>
<dbReference type="PANTHER" id="PTHR33540">
    <property type="entry name" value="TRNA THREONYLCARBAMOYLADENOSINE BIOSYNTHESIS PROTEIN TSAE"/>
    <property type="match status" value="1"/>
</dbReference>
<dbReference type="EMBL" id="CP011856">
    <property type="protein sequence ID" value="AKM54478.1"/>
    <property type="molecule type" value="Genomic_DNA"/>
</dbReference>
<evidence type="ECO:0000256" key="4">
    <source>
        <dbReference type="ARBA" id="ARBA00022490"/>
    </source>
</evidence>
<accession>A0A0H3XI23</accession>
<evidence type="ECO:0000256" key="8">
    <source>
        <dbReference type="ARBA" id="ARBA00022840"/>
    </source>
</evidence>
<evidence type="ECO:0000256" key="1">
    <source>
        <dbReference type="ARBA" id="ARBA00004496"/>
    </source>
</evidence>
<evidence type="ECO:0000256" key="10">
    <source>
        <dbReference type="ARBA" id="ARBA00032441"/>
    </source>
</evidence>
<keyword evidence="7" id="KW-0547">Nucleotide-binding</keyword>
<dbReference type="PANTHER" id="PTHR33540:SF2">
    <property type="entry name" value="TRNA THREONYLCARBAMOYLADENOSINE BIOSYNTHESIS PROTEIN TSAE"/>
    <property type="match status" value="1"/>
</dbReference>
<dbReference type="Proteomes" id="UP000035661">
    <property type="component" value="Chromosome"/>
</dbReference>
<dbReference type="KEGG" id="seri:SERIO_v1c09180"/>
<dbReference type="GO" id="GO:0046872">
    <property type="term" value="F:metal ion binding"/>
    <property type="evidence" value="ECO:0007669"/>
    <property type="project" value="UniProtKB-KW"/>
</dbReference>
<gene>
    <name evidence="11" type="primary">tsaE</name>
    <name evidence="11" type="ORF">SERIO_v1c09180</name>
</gene>
<dbReference type="GO" id="GO:0005737">
    <property type="term" value="C:cytoplasm"/>
    <property type="evidence" value="ECO:0007669"/>
    <property type="project" value="UniProtKB-SubCell"/>
</dbReference>
<sequence>MEVVIQNLNGTDHLAKIFSQYVKPNQCLLLTGELAAGKTTFTKQLLKYLDVQEPVTSPTFVILNQYLGRNGLKINHMDSYRLLGLDSTEEWEQYLDEFVDSLNIIEWPDIIKKYLDAKYELIHLTITFRDQGTRLFTIETNNQALLEAIRKEFL</sequence>
<organism evidence="11 12">
    <name type="scientific">Spiroplasma eriocheiris</name>
    <dbReference type="NCBI Taxonomy" id="315358"/>
    <lineage>
        <taxon>Bacteria</taxon>
        <taxon>Bacillati</taxon>
        <taxon>Mycoplasmatota</taxon>
        <taxon>Mollicutes</taxon>
        <taxon>Entomoplasmatales</taxon>
        <taxon>Spiroplasmataceae</taxon>
        <taxon>Spiroplasma</taxon>
    </lineage>
</organism>
<evidence type="ECO:0000256" key="9">
    <source>
        <dbReference type="ARBA" id="ARBA00022842"/>
    </source>
</evidence>
<keyword evidence="9" id="KW-0460">Magnesium</keyword>
<proteinExistence type="inferred from homology"/>
<protein>
    <recommendedName>
        <fullName evidence="3">tRNA threonylcarbamoyladenosine biosynthesis protein TsaE</fullName>
    </recommendedName>
    <alternativeName>
        <fullName evidence="10">t(6)A37 threonylcarbamoyladenosine biosynthesis protein TsaE</fullName>
    </alternativeName>
</protein>
<keyword evidence="4" id="KW-0963">Cytoplasm</keyword>
<dbReference type="SUPFAM" id="SSF52540">
    <property type="entry name" value="P-loop containing nucleoside triphosphate hydrolases"/>
    <property type="match status" value="1"/>
</dbReference>
<dbReference type="AlphaFoldDB" id="A0A0H3XI23"/>
<evidence type="ECO:0000256" key="6">
    <source>
        <dbReference type="ARBA" id="ARBA00022723"/>
    </source>
</evidence>
<keyword evidence="12" id="KW-1185">Reference proteome</keyword>
<evidence type="ECO:0000256" key="7">
    <source>
        <dbReference type="ARBA" id="ARBA00022741"/>
    </source>
</evidence>
<comment type="subcellular location">
    <subcellularLocation>
        <location evidence="1">Cytoplasm</location>
    </subcellularLocation>
</comment>
<reference evidence="12" key="2">
    <citation type="submission" date="2015-06" db="EMBL/GenBank/DDBJ databases">
        <title>Complete genome sequence of Spiroplasma eriocheiris TDA-040725-5 (DSM 21848).</title>
        <authorList>
            <person name="Lo W.-S."/>
            <person name="Kuo C.-H."/>
        </authorList>
    </citation>
    <scope>NUCLEOTIDE SEQUENCE [LARGE SCALE GENOMIC DNA]</scope>
    <source>
        <strain evidence="12">TDA-040725-5</strain>
    </source>
</reference>
<evidence type="ECO:0000313" key="11">
    <source>
        <dbReference type="EMBL" id="AKM54478.1"/>
    </source>
</evidence>
<dbReference type="InterPro" id="IPR027417">
    <property type="entry name" value="P-loop_NTPase"/>
</dbReference>
<dbReference type="InterPro" id="IPR003442">
    <property type="entry name" value="T6A_TsaE"/>
</dbReference>
<comment type="similarity">
    <text evidence="2">Belongs to the TsaE family.</text>
</comment>
<evidence type="ECO:0000256" key="5">
    <source>
        <dbReference type="ARBA" id="ARBA00022694"/>
    </source>
</evidence>
<evidence type="ECO:0000313" key="12">
    <source>
        <dbReference type="Proteomes" id="UP000035661"/>
    </source>
</evidence>
<dbReference type="RefSeq" id="WP_047791677.1">
    <property type="nucleotide sequence ID" value="NZ_CP011856.1"/>
</dbReference>
<dbReference type="Gene3D" id="3.40.50.300">
    <property type="entry name" value="P-loop containing nucleotide triphosphate hydrolases"/>
    <property type="match status" value="1"/>
</dbReference>
<evidence type="ECO:0000256" key="3">
    <source>
        <dbReference type="ARBA" id="ARBA00019010"/>
    </source>
</evidence>
<keyword evidence="5" id="KW-0819">tRNA processing</keyword>
<dbReference type="STRING" id="315358.SERIO_v1c09180"/>
<reference evidence="11 12" key="1">
    <citation type="journal article" date="2015" name="Genome Biol. Evol.">
        <title>Found and Lost: The Fates of Horizontally Acquired Genes in Arthropod-Symbiotic Spiroplasma.</title>
        <authorList>
            <person name="Lo W.S."/>
            <person name="Gasparich G.E."/>
            <person name="Kuo C.H."/>
        </authorList>
    </citation>
    <scope>NUCLEOTIDE SEQUENCE [LARGE SCALE GENOMIC DNA]</scope>
    <source>
        <strain evidence="12">TDA-040725-5</strain>
    </source>
</reference>
<name>A0A0H3XI23_9MOLU</name>
<dbReference type="GO" id="GO:0005524">
    <property type="term" value="F:ATP binding"/>
    <property type="evidence" value="ECO:0007669"/>
    <property type="project" value="UniProtKB-KW"/>
</dbReference>
<keyword evidence="8" id="KW-0067">ATP-binding</keyword>
<dbReference type="GO" id="GO:0002949">
    <property type="term" value="P:tRNA threonylcarbamoyladenosine modification"/>
    <property type="evidence" value="ECO:0007669"/>
    <property type="project" value="InterPro"/>
</dbReference>
<evidence type="ECO:0000256" key="2">
    <source>
        <dbReference type="ARBA" id="ARBA00007599"/>
    </source>
</evidence>
<dbReference type="PATRIC" id="fig|743698.3.peg.927"/>
<dbReference type="Pfam" id="PF02367">
    <property type="entry name" value="TsaE"/>
    <property type="match status" value="1"/>
</dbReference>
<keyword evidence="6" id="KW-0479">Metal-binding</keyword>